<evidence type="ECO:0000313" key="1">
    <source>
        <dbReference type="EMBL" id="KXA90674.1"/>
    </source>
</evidence>
<name>A0A133U911_9EURY</name>
<protein>
    <recommendedName>
        <fullName evidence="3">Sulfatase N-terminal domain-containing protein</fullName>
    </recommendedName>
</protein>
<proteinExistence type="predicted"/>
<dbReference type="AlphaFoldDB" id="A0A133U911"/>
<keyword evidence="2" id="KW-1185">Reference proteome</keyword>
<evidence type="ECO:0000313" key="2">
    <source>
        <dbReference type="Proteomes" id="UP000070184"/>
    </source>
</evidence>
<gene>
    <name evidence="1" type="ORF">AKJ61_00075</name>
</gene>
<accession>A0A133U911</accession>
<dbReference type="Proteomes" id="UP000070184">
    <property type="component" value="Unassembled WGS sequence"/>
</dbReference>
<comment type="caution">
    <text evidence="1">The sequence shown here is derived from an EMBL/GenBank/DDBJ whole genome shotgun (WGS) entry which is preliminary data.</text>
</comment>
<organism evidence="1 2">
    <name type="scientific">candidate division MSBL1 archaeon SCGC-AAA259B11</name>
    <dbReference type="NCBI Taxonomy" id="1698260"/>
    <lineage>
        <taxon>Archaea</taxon>
        <taxon>Methanobacteriati</taxon>
        <taxon>Methanobacteriota</taxon>
        <taxon>candidate division MSBL1</taxon>
    </lineage>
</organism>
<dbReference type="EMBL" id="LHXK01000001">
    <property type="protein sequence ID" value="KXA90674.1"/>
    <property type="molecule type" value="Genomic_DNA"/>
</dbReference>
<dbReference type="InterPro" id="IPR017850">
    <property type="entry name" value="Alkaline_phosphatase_core_sf"/>
</dbReference>
<evidence type="ECO:0008006" key="3">
    <source>
        <dbReference type="Google" id="ProtNLM"/>
    </source>
</evidence>
<dbReference type="Gene3D" id="3.40.720.10">
    <property type="entry name" value="Alkaline Phosphatase, subunit A"/>
    <property type="match status" value="1"/>
</dbReference>
<sequence length="283" mass="33397">MEIFNLLEEEWDAAIILDACRYDSFRSVYNEYLEGGELEKRIGATCTTHWLRSVFGEGAYRDIVYVSGNPWVNSLTAWDGFKPGEKFKEIRDVWEEAWDEQLETVPPSPVTEAAMEARREHPNDRLIIHYLQPHYPYLTNTIPEEIKMYFDGVDGRDRESKNYILSSLSRHVNQSFEKILGRSSFWKLRKYFGIKMKSVEEYLWRTYSVRELRDLYEKNLRRVLSEVKKLLDNLDGQLVVTSDHGEAFGEQGDFFHPCGTKNPAVRQVPYWRSTDRRDDRCEP</sequence>
<reference evidence="1 2" key="1">
    <citation type="journal article" date="2016" name="Sci. Rep.">
        <title>Metabolic traits of an uncultured archaeal lineage -MSBL1- from brine pools of the Red Sea.</title>
        <authorList>
            <person name="Mwirichia R."/>
            <person name="Alam I."/>
            <person name="Rashid M."/>
            <person name="Vinu M."/>
            <person name="Ba-Alawi W."/>
            <person name="Anthony Kamau A."/>
            <person name="Kamanda Ngugi D."/>
            <person name="Goker M."/>
            <person name="Klenk H.P."/>
            <person name="Bajic V."/>
            <person name="Stingl U."/>
        </authorList>
    </citation>
    <scope>NUCLEOTIDE SEQUENCE [LARGE SCALE GENOMIC DNA]</scope>
    <source>
        <strain evidence="1">SCGC-AAA259B11</strain>
    </source>
</reference>
<dbReference type="SUPFAM" id="SSF53649">
    <property type="entry name" value="Alkaline phosphatase-like"/>
    <property type="match status" value="1"/>
</dbReference>